<keyword evidence="5" id="KW-0653">Protein transport</keyword>
<dbReference type="Pfam" id="PF05739">
    <property type="entry name" value="SNARE"/>
    <property type="match status" value="1"/>
</dbReference>
<keyword evidence="8" id="KW-0175">Coiled coil</keyword>
<evidence type="ECO:0000256" key="8">
    <source>
        <dbReference type="ARBA" id="ARBA00023054"/>
    </source>
</evidence>
<reference evidence="10 11" key="1">
    <citation type="submission" date="2018-11" db="EMBL/GenBank/DDBJ databases">
        <authorList>
            <consortium name="Pathogen Informatics"/>
        </authorList>
    </citation>
    <scope>NUCLEOTIDE SEQUENCE [LARGE SCALE GENOMIC DNA]</scope>
    <source>
        <strain evidence="10 11">Zambia</strain>
    </source>
</reference>
<accession>A0A183MF10</accession>
<evidence type="ECO:0000256" key="3">
    <source>
        <dbReference type="ARBA" id="ARBA00022448"/>
    </source>
</evidence>
<dbReference type="SUPFAM" id="SSF47661">
    <property type="entry name" value="t-snare proteins"/>
    <property type="match status" value="2"/>
</dbReference>
<dbReference type="GO" id="GO:0048193">
    <property type="term" value="P:Golgi vesicle transport"/>
    <property type="evidence" value="ECO:0007669"/>
    <property type="project" value="InterPro"/>
</dbReference>
<dbReference type="Proteomes" id="UP000277204">
    <property type="component" value="Unassembled WGS sequence"/>
</dbReference>
<organism evidence="10 11">
    <name type="scientific">Schistosoma margrebowiei</name>
    <dbReference type="NCBI Taxonomy" id="48269"/>
    <lineage>
        <taxon>Eukaryota</taxon>
        <taxon>Metazoa</taxon>
        <taxon>Spiralia</taxon>
        <taxon>Lophotrochozoa</taxon>
        <taxon>Platyhelminthes</taxon>
        <taxon>Trematoda</taxon>
        <taxon>Digenea</taxon>
        <taxon>Strigeidida</taxon>
        <taxon>Schistosomatoidea</taxon>
        <taxon>Schistosomatidae</taxon>
        <taxon>Schistosoma</taxon>
    </lineage>
</organism>
<protein>
    <submittedName>
        <fullName evidence="10">Uncharacterized protein</fullName>
    </submittedName>
</protein>
<comment type="similarity">
    <text evidence="2">Belongs to the syntaxin family.</text>
</comment>
<evidence type="ECO:0000256" key="2">
    <source>
        <dbReference type="ARBA" id="ARBA00009063"/>
    </source>
</evidence>
<evidence type="ECO:0000256" key="1">
    <source>
        <dbReference type="ARBA" id="ARBA00004409"/>
    </source>
</evidence>
<evidence type="ECO:0000256" key="4">
    <source>
        <dbReference type="ARBA" id="ARBA00022692"/>
    </source>
</evidence>
<evidence type="ECO:0000256" key="9">
    <source>
        <dbReference type="ARBA" id="ARBA00023136"/>
    </source>
</evidence>
<evidence type="ECO:0000256" key="6">
    <source>
        <dbReference type="ARBA" id="ARBA00022989"/>
    </source>
</evidence>
<evidence type="ECO:0000256" key="5">
    <source>
        <dbReference type="ARBA" id="ARBA00022927"/>
    </source>
</evidence>
<keyword evidence="6" id="KW-1133">Transmembrane helix</keyword>
<dbReference type="InterPro" id="IPR000727">
    <property type="entry name" value="T_SNARE_dom"/>
</dbReference>
<keyword evidence="7" id="KW-0333">Golgi apparatus</keyword>
<name>A0A183MF10_9TREM</name>
<dbReference type="GO" id="GO:0015031">
    <property type="term" value="P:protein transport"/>
    <property type="evidence" value="ECO:0007669"/>
    <property type="project" value="UniProtKB-KW"/>
</dbReference>
<sequence length="323" mass="36471">MDDTDPYYCMQDEVFKNLQLAKTLYEDWRGGSNPGDQKLLTKIRQTIKNIEWDLMDLQETETQLSIVCRLLSSSPNTGAVSYGFLNIMDGVVLFSCSGLCTWPCDVLFMYGETIGAVENNPMKFRLSDNDISARRQFLTEAKNIVKNAKHCLNLSDNGSKRNDSPIDFTVHIAPRPSSSPPSSVLCNGDLKVNDQTTNKTQSSKRINSHINKSSPSSNIYSIHYDPLTEQKQLLYEQDNRLDQLGTTISNLKGMSQRIGDELGDQVVLLDDFNNEMVSTESRLDSVTKRTARLLHLNTDRRQWCAIFSLLITLIVILILFSVL</sequence>
<dbReference type="PANTHER" id="PTHR12791">
    <property type="entry name" value="GOLGI SNARE BET1-RELATED"/>
    <property type="match status" value="1"/>
</dbReference>
<dbReference type="Gene3D" id="1.20.58.90">
    <property type="match status" value="1"/>
</dbReference>
<evidence type="ECO:0000256" key="7">
    <source>
        <dbReference type="ARBA" id="ARBA00023034"/>
    </source>
</evidence>
<dbReference type="EMBL" id="UZAI01016803">
    <property type="protein sequence ID" value="VDP16291.1"/>
    <property type="molecule type" value="Genomic_DNA"/>
</dbReference>
<dbReference type="CDD" id="cd21443">
    <property type="entry name" value="SNARE_NTD_STX6_STX10"/>
    <property type="match status" value="1"/>
</dbReference>
<keyword evidence="11" id="KW-1185">Reference proteome</keyword>
<keyword evidence="9" id="KW-0472">Membrane</keyword>
<dbReference type="CDD" id="cd15851">
    <property type="entry name" value="SNARE_Syntaxin6"/>
    <property type="match status" value="1"/>
</dbReference>
<keyword evidence="3" id="KW-0813">Transport</keyword>
<keyword evidence="4" id="KW-0812">Transmembrane</keyword>
<dbReference type="FunFam" id="1.20.5.110:FF:000006">
    <property type="entry name" value="Syntaxin 6"/>
    <property type="match status" value="1"/>
</dbReference>
<evidence type="ECO:0000313" key="11">
    <source>
        <dbReference type="Proteomes" id="UP000277204"/>
    </source>
</evidence>
<dbReference type="GO" id="GO:0000139">
    <property type="term" value="C:Golgi membrane"/>
    <property type="evidence" value="ECO:0007669"/>
    <property type="project" value="UniProtKB-SubCell"/>
</dbReference>
<dbReference type="Pfam" id="PF09177">
    <property type="entry name" value="STX6_10_61_N"/>
    <property type="match status" value="1"/>
</dbReference>
<dbReference type="InterPro" id="IPR015260">
    <property type="entry name" value="Syntaxin-6/10/61_N"/>
</dbReference>
<dbReference type="InterPro" id="IPR010989">
    <property type="entry name" value="SNARE"/>
</dbReference>
<proteinExistence type="inferred from homology"/>
<dbReference type="AlphaFoldDB" id="A0A183MF10"/>
<dbReference type="STRING" id="48269.A0A183MF10"/>
<evidence type="ECO:0000313" key="10">
    <source>
        <dbReference type="EMBL" id="VDP16291.1"/>
    </source>
</evidence>
<comment type="subcellular location">
    <subcellularLocation>
        <location evidence="1">Golgi apparatus membrane</location>
        <topology evidence="1">Single-pass type IV membrane protein</topology>
    </subcellularLocation>
</comment>
<dbReference type="PROSITE" id="PS50192">
    <property type="entry name" value="T_SNARE"/>
    <property type="match status" value="1"/>
</dbReference>
<dbReference type="SUPFAM" id="SSF58038">
    <property type="entry name" value="SNARE fusion complex"/>
    <property type="match status" value="1"/>
</dbReference>
<gene>
    <name evidence="10" type="ORF">SMRZ_LOCUS14635</name>
</gene>
<dbReference type="SMART" id="SM00397">
    <property type="entry name" value="t_SNARE"/>
    <property type="match status" value="1"/>
</dbReference>
<dbReference type="Gene3D" id="1.20.5.110">
    <property type="match status" value="1"/>
</dbReference>